<dbReference type="InterPro" id="IPR014710">
    <property type="entry name" value="RmlC-like_jellyroll"/>
</dbReference>
<gene>
    <name evidence="2" type="ORF">GOC77_06765</name>
</gene>
<dbReference type="RefSeq" id="WP_170096558.1">
    <property type="nucleotide sequence ID" value="NZ_WOWA01000004.1"/>
</dbReference>
<accession>A0A847UKZ6</accession>
<dbReference type="PANTHER" id="PTHR36440:SF1">
    <property type="entry name" value="PUTATIVE (AFU_ORTHOLOGUE AFUA_8G07350)-RELATED"/>
    <property type="match status" value="1"/>
</dbReference>
<reference evidence="2" key="1">
    <citation type="submission" date="2019-12" db="EMBL/GenBank/DDBJ databases">
        <title>Whole genome sequencing of Haloarcula argentinensis strain pws5.</title>
        <authorList>
            <person name="Verma D.K."/>
            <person name="Gopal K."/>
            <person name="Prasad E.S."/>
        </authorList>
    </citation>
    <scope>NUCLEOTIDE SEQUENCE</scope>
    <source>
        <strain evidence="2">Pws5</strain>
    </source>
</reference>
<dbReference type="CDD" id="cd02222">
    <property type="entry name" value="cupin_TM1459-like"/>
    <property type="match status" value="1"/>
</dbReference>
<dbReference type="SUPFAM" id="SSF51182">
    <property type="entry name" value="RmlC-like cupins"/>
    <property type="match status" value="1"/>
</dbReference>
<sequence length="121" mass="13036">MNGPLIRRSEDIEYETVDAANGLEKGVLIGEESGGGNLAIRRFTLAPGGNVPKHTNEIEHEQYVLAGRYTVGIEAEEYDVEAGDSLHIPAGAVHWYRNDGDEPGVFLCAVPTGDDEITLQG</sequence>
<dbReference type="InterPro" id="IPR013096">
    <property type="entry name" value="Cupin_2"/>
</dbReference>
<dbReference type="Gene3D" id="2.60.120.10">
    <property type="entry name" value="Jelly Rolls"/>
    <property type="match status" value="1"/>
</dbReference>
<proteinExistence type="predicted"/>
<dbReference type="PANTHER" id="PTHR36440">
    <property type="entry name" value="PUTATIVE (AFU_ORTHOLOGUE AFUA_8G07350)-RELATED"/>
    <property type="match status" value="1"/>
</dbReference>
<dbReference type="InterPro" id="IPR053146">
    <property type="entry name" value="QDO-like"/>
</dbReference>
<dbReference type="EMBL" id="WOWA01000004">
    <property type="protein sequence ID" value="NLV12977.1"/>
    <property type="molecule type" value="Genomic_DNA"/>
</dbReference>
<organism evidence="2 3">
    <name type="scientific">Haloarcula argentinensis</name>
    <dbReference type="NCBI Taxonomy" id="43776"/>
    <lineage>
        <taxon>Archaea</taxon>
        <taxon>Methanobacteriati</taxon>
        <taxon>Methanobacteriota</taxon>
        <taxon>Stenosarchaea group</taxon>
        <taxon>Halobacteria</taxon>
        <taxon>Halobacteriales</taxon>
        <taxon>Haloarculaceae</taxon>
        <taxon>Haloarcula</taxon>
    </lineage>
</organism>
<name>A0A847UKZ6_HALAR</name>
<evidence type="ECO:0000313" key="3">
    <source>
        <dbReference type="Proteomes" id="UP000641625"/>
    </source>
</evidence>
<comment type="caution">
    <text evidence="2">The sequence shown here is derived from an EMBL/GenBank/DDBJ whole genome shotgun (WGS) entry which is preliminary data.</text>
</comment>
<dbReference type="AlphaFoldDB" id="A0A847UKZ6"/>
<dbReference type="Pfam" id="PF07883">
    <property type="entry name" value="Cupin_2"/>
    <property type="match status" value="1"/>
</dbReference>
<evidence type="ECO:0000259" key="1">
    <source>
        <dbReference type="Pfam" id="PF07883"/>
    </source>
</evidence>
<feature type="domain" description="Cupin type-2" evidence="1">
    <location>
        <begin position="42"/>
        <end position="109"/>
    </location>
</feature>
<dbReference type="InterPro" id="IPR011051">
    <property type="entry name" value="RmlC_Cupin_sf"/>
</dbReference>
<protein>
    <submittedName>
        <fullName evidence="2">Cupin domain-containing protein</fullName>
    </submittedName>
</protein>
<evidence type="ECO:0000313" key="2">
    <source>
        <dbReference type="EMBL" id="NLV12977.1"/>
    </source>
</evidence>
<dbReference type="Proteomes" id="UP000641625">
    <property type="component" value="Unassembled WGS sequence"/>
</dbReference>